<comment type="catalytic activity">
    <reaction evidence="1 4 5">
        <text>[protein]-peptidylproline (omega=180) = [protein]-peptidylproline (omega=0)</text>
        <dbReference type="Rhea" id="RHEA:16237"/>
        <dbReference type="Rhea" id="RHEA-COMP:10747"/>
        <dbReference type="Rhea" id="RHEA-COMP:10748"/>
        <dbReference type="ChEBI" id="CHEBI:83833"/>
        <dbReference type="ChEBI" id="CHEBI:83834"/>
        <dbReference type="EC" id="5.2.1.8"/>
    </reaction>
</comment>
<accession>A0A369QK20</accession>
<keyword evidence="2 4" id="KW-0697">Rotamase</keyword>
<dbReference type="SUPFAM" id="SSF54534">
    <property type="entry name" value="FKBP-like"/>
    <property type="match status" value="1"/>
</dbReference>
<dbReference type="AlphaFoldDB" id="A0A369QK20"/>
<dbReference type="EMBL" id="QASA01000001">
    <property type="protein sequence ID" value="RDC65261.1"/>
    <property type="molecule type" value="Genomic_DNA"/>
</dbReference>
<comment type="similarity">
    <text evidence="5">Belongs to the FKBP-type PPIase family.</text>
</comment>
<dbReference type="OrthoDB" id="9814548at2"/>
<dbReference type="Pfam" id="PF00254">
    <property type="entry name" value="FKBP_C"/>
    <property type="match status" value="1"/>
</dbReference>
<dbReference type="PROSITE" id="PS50059">
    <property type="entry name" value="FKBP_PPIASE"/>
    <property type="match status" value="1"/>
</dbReference>
<evidence type="ECO:0000313" key="8">
    <source>
        <dbReference type="Proteomes" id="UP000253919"/>
    </source>
</evidence>
<dbReference type="Gene3D" id="3.10.50.40">
    <property type="match status" value="1"/>
</dbReference>
<gene>
    <name evidence="7" type="ORF">AHMF7616_03891</name>
</gene>
<dbReference type="Proteomes" id="UP000253919">
    <property type="component" value="Unassembled WGS sequence"/>
</dbReference>
<dbReference type="EC" id="5.2.1.8" evidence="5"/>
<dbReference type="PANTHER" id="PTHR10516:SF443">
    <property type="entry name" value="FK506-BINDING PROTEIN 59-RELATED"/>
    <property type="match status" value="1"/>
</dbReference>
<reference evidence="7 8" key="1">
    <citation type="submission" date="2018-04" db="EMBL/GenBank/DDBJ databases">
        <title>Adhaeribacter sp. HMF7616 genome sequencing and assembly.</title>
        <authorList>
            <person name="Kang H."/>
            <person name="Kang J."/>
            <person name="Cha I."/>
            <person name="Kim H."/>
            <person name="Joh K."/>
        </authorList>
    </citation>
    <scope>NUCLEOTIDE SEQUENCE [LARGE SCALE GENOMIC DNA]</scope>
    <source>
        <strain evidence="7 8">HMF7616</strain>
    </source>
</reference>
<comment type="caution">
    <text evidence="7">The sequence shown here is derived from an EMBL/GenBank/DDBJ whole genome shotgun (WGS) entry which is preliminary data.</text>
</comment>
<dbReference type="GO" id="GO:0003755">
    <property type="term" value="F:peptidyl-prolyl cis-trans isomerase activity"/>
    <property type="evidence" value="ECO:0007669"/>
    <property type="project" value="UniProtKB-UniRule"/>
</dbReference>
<name>A0A369QK20_9BACT</name>
<keyword evidence="8" id="KW-1185">Reference proteome</keyword>
<evidence type="ECO:0000256" key="2">
    <source>
        <dbReference type="ARBA" id="ARBA00023110"/>
    </source>
</evidence>
<sequence>MNLKNTFTTFTSNRLLTTIFIFLSVTAFYSCNNNNELEDEARRQEEAYKRQLGIDTVLIQSYVASKGIPNVQRTPYQGLYYAVQTPGTGDKAEINKTVVTHYTLTNFKGDTLDTSRKARTDPSTGQKVIQPLTFLLSPNTNILTGFQQGVSLMRVGEKSKFFLSSGLAYGAQGSGNTIPPNTNLIFDIELLQVK</sequence>
<proteinExistence type="inferred from homology"/>
<keyword evidence="3 4" id="KW-0413">Isomerase</keyword>
<evidence type="ECO:0000256" key="4">
    <source>
        <dbReference type="PROSITE-ProRule" id="PRU00277"/>
    </source>
</evidence>
<evidence type="ECO:0000256" key="1">
    <source>
        <dbReference type="ARBA" id="ARBA00000971"/>
    </source>
</evidence>
<organism evidence="7 8">
    <name type="scientific">Adhaeribacter pallidiroseus</name>
    <dbReference type="NCBI Taxonomy" id="2072847"/>
    <lineage>
        <taxon>Bacteria</taxon>
        <taxon>Pseudomonadati</taxon>
        <taxon>Bacteroidota</taxon>
        <taxon>Cytophagia</taxon>
        <taxon>Cytophagales</taxon>
        <taxon>Hymenobacteraceae</taxon>
        <taxon>Adhaeribacter</taxon>
    </lineage>
</organism>
<evidence type="ECO:0000256" key="3">
    <source>
        <dbReference type="ARBA" id="ARBA00023235"/>
    </source>
</evidence>
<dbReference type="PANTHER" id="PTHR10516">
    <property type="entry name" value="PEPTIDYL-PROLYL CIS-TRANS ISOMERASE"/>
    <property type="match status" value="1"/>
</dbReference>
<protein>
    <recommendedName>
        <fullName evidence="5">Peptidyl-prolyl cis-trans isomerase</fullName>
        <ecNumber evidence="5">5.2.1.8</ecNumber>
    </recommendedName>
</protein>
<dbReference type="InterPro" id="IPR046357">
    <property type="entry name" value="PPIase_dom_sf"/>
</dbReference>
<feature type="domain" description="PPIase FKBP-type" evidence="6">
    <location>
        <begin position="95"/>
        <end position="194"/>
    </location>
</feature>
<evidence type="ECO:0000259" key="6">
    <source>
        <dbReference type="PROSITE" id="PS50059"/>
    </source>
</evidence>
<dbReference type="PROSITE" id="PS51257">
    <property type="entry name" value="PROKAR_LIPOPROTEIN"/>
    <property type="match status" value="1"/>
</dbReference>
<dbReference type="InterPro" id="IPR001179">
    <property type="entry name" value="PPIase_FKBP_dom"/>
</dbReference>
<evidence type="ECO:0000256" key="5">
    <source>
        <dbReference type="RuleBase" id="RU003915"/>
    </source>
</evidence>
<dbReference type="InterPro" id="IPR050689">
    <property type="entry name" value="FKBP-type_PPIase"/>
</dbReference>
<dbReference type="RefSeq" id="WP_115374300.1">
    <property type="nucleotide sequence ID" value="NZ_QASA01000001.1"/>
</dbReference>
<evidence type="ECO:0000313" key="7">
    <source>
        <dbReference type="EMBL" id="RDC65261.1"/>
    </source>
</evidence>